<organism evidence="3 4">
    <name type="scientific">Candidatus Ichthyocystis hellenicum</name>
    <dbReference type="NCBI Taxonomy" id="1561003"/>
    <lineage>
        <taxon>Bacteria</taxon>
        <taxon>Pseudomonadati</taxon>
        <taxon>Pseudomonadota</taxon>
        <taxon>Betaproteobacteria</taxon>
        <taxon>Burkholderiales</taxon>
        <taxon>Candidatus Ichthyocystis</taxon>
    </lineage>
</organism>
<keyword evidence="2" id="KW-1133">Transmembrane helix</keyword>
<feature type="transmembrane region" description="Helical" evidence="2">
    <location>
        <begin position="185"/>
        <end position="205"/>
    </location>
</feature>
<keyword evidence="4" id="KW-1185">Reference proteome</keyword>
<dbReference type="OrthoDB" id="10000883at2"/>
<name>A0A0S4M286_9BURK</name>
<dbReference type="RefSeq" id="WP_092343862.1">
    <property type="nucleotide sequence ID" value="NZ_LN906597.1"/>
</dbReference>
<keyword evidence="2" id="KW-0812">Transmembrane</keyword>
<feature type="compositionally biased region" description="Polar residues" evidence="1">
    <location>
        <begin position="55"/>
        <end position="74"/>
    </location>
</feature>
<reference evidence="4" key="1">
    <citation type="submission" date="2015-11" db="EMBL/GenBank/DDBJ databases">
        <authorList>
            <person name="Seth-Smith H.M.B."/>
        </authorList>
    </citation>
    <scope>NUCLEOTIDE SEQUENCE [LARGE SCALE GENOMIC DNA]</scope>
    <source>
        <strain evidence="4">2013Ark11</strain>
    </source>
</reference>
<keyword evidence="2" id="KW-0472">Membrane</keyword>
<dbReference type="AlphaFoldDB" id="A0A0S4M286"/>
<evidence type="ECO:0000313" key="4">
    <source>
        <dbReference type="Proteomes" id="UP000198651"/>
    </source>
</evidence>
<accession>A0A0S4M286</accession>
<protein>
    <submittedName>
        <fullName evidence="3">Putative membrane protein</fullName>
    </submittedName>
</protein>
<proteinExistence type="predicted"/>
<feature type="compositionally biased region" description="Low complexity" evidence="1">
    <location>
        <begin position="20"/>
        <end position="32"/>
    </location>
</feature>
<evidence type="ECO:0000256" key="2">
    <source>
        <dbReference type="SAM" id="Phobius"/>
    </source>
</evidence>
<evidence type="ECO:0000313" key="3">
    <source>
        <dbReference type="EMBL" id="CUT17895.1"/>
    </source>
</evidence>
<sequence>MSDFKLDTISVIEVHSYSSVDQQESSLSSSTQDKQHNASNMCLKGSHIGSESDPESPNNTSSLENCTGESNIGSSIPKDEFTTEDIDKSKLLACPPGKEEILFLTGMSITSALLVLGVVGMLERTCESFLESAKEKAKSESSNCFNTKSSSIGDVGEFYCHNKLSEKANCESLLETIGDTGLGNAYPYLLLSCLLCLFLTVYSAVSSFSKNEKIEESDSISMIEFGKTSQPSSINRENSV</sequence>
<feature type="transmembrane region" description="Helical" evidence="2">
    <location>
        <begin position="101"/>
        <end position="122"/>
    </location>
</feature>
<gene>
    <name evidence="3" type="ORF">Ark11_1082</name>
</gene>
<evidence type="ECO:0000256" key="1">
    <source>
        <dbReference type="SAM" id="MobiDB-lite"/>
    </source>
</evidence>
<feature type="region of interest" description="Disordered" evidence="1">
    <location>
        <begin position="20"/>
        <end position="79"/>
    </location>
</feature>
<dbReference type="Proteomes" id="UP000198651">
    <property type="component" value="Chromosome I"/>
</dbReference>
<dbReference type="EMBL" id="LN906597">
    <property type="protein sequence ID" value="CUT17895.1"/>
    <property type="molecule type" value="Genomic_DNA"/>
</dbReference>